<sequence length="202" mass="22997">MFSIAGFLFYVIINTFTPGPVNIMAMTNGSYFGYRKSLRFMLGVIIGFIIIMITCSYLNLFLASIFPKAEKLMNVLGFCYMIYLSIKIMKSDSKETVGKYREINTFTTGIFIQLMNPKLILFGMTVTSSFIVPYYQSNIHLILFTVLMASIGFIALSTWVIFGFLLQNIISKHRKKFNIIMAILLIYSASSLINIEDIINLI</sequence>
<keyword evidence="4 6" id="KW-1133">Transmembrane helix</keyword>
<keyword evidence="5 6" id="KW-0472">Membrane</keyword>
<reference evidence="8" key="1">
    <citation type="journal article" date="2019" name="Int. J. Syst. Evol. Microbiol.">
        <title>The Global Catalogue of Microorganisms (GCM) 10K type strain sequencing project: providing services to taxonomists for standard genome sequencing and annotation.</title>
        <authorList>
            <consortium name="The Broad Institute Genomics Platform"/>
            <consortium name="The Broad Institute Genome Sequencing Center for Infectious Disease"/>
            <person name="Wu L."/>
            <person name="Ma J."/>
        </authorList>
    </citation>
    <scope>NUCLEOTIDE SEQUENCE [LARGE SCALE GENOMIC DNA]</scope>
    <source>
        <strain evidence="8">JCM 1407</strain>
    </source>
</reference>
<evidence type="ECO:0000313" key="8">
    <source>
        <dbReference type="Proteomes" id="UP001501510"/>
    </source>
</evidence>
<dbReference type="EMBL" id="BAAACG010000009">
    <property type="protein sequence ID" value="GAA0740078.1"/>
    <property type="molecule type" value="Genomic_DNA"/>
</dbReference>
<feature type="transmembrane region" description="Helical" evidence="6">
    <location>
        <begin position="72"/>
        <end position="89"/>
    </location>
</feature>
<evidence type="ECO:0000256" key="2">
    <source>
        <dbReference type="ARBA" id="ARBA00022475"/>
    </source>
</evidence>
<organism evidence="7 8">
    <name type="scientific">Clostridium oceanicum</name>
    <dbReference type="NCBI Taxonomy" id="1543"/>
    <lineage>
        <taxon>Bacteria</taxon>
        <taxon>Bacillati</taxon>
        <taxon>Bacillota</taxon>
        <taxon>Clostridia</taxon>
        <taxon>Eubacteriales</taxon>
        <taxon>Clostridiaceae</taxon>
        <taxon>Clostridium</taxon>
    </lineage>
</organism>
<feature type="transmembrane region" description="Helical" evidence="6">
    <location>
        <begin position="110"/>
        <end position="135"/>
    </location>
</feature>
<name>A0ABP3UPL0_9CLOT</name>
<dbReference type="InterPro" id="IPR001123">
    <property type="entry name" value="LeuE-type"/>
</dbReference>
<feature type="transmembrane region" description="Helical" evidence="6">
    <location>
        <begin position="38"/>
        <end position="66"/>
    </location>
</feature>
<feature type="transmembrane region" description="Helical" evidence="6">
    <location>
        <begin position="141"/>
        <end position="165"/>
    </location>
</feature>
<dbReference type="Pfam" id="PF01810">
    <property type="entry name" value="LysE"/>
    <property type="match status" value="1"/>
</dbReference>
<dbReference type="PANTHER" id="PTHR30086">
    <property type="entry name" value="ARGININE EXPORTER PROTEIN ARGO"/>
    <property type="match status" value="1"/>
</dbReference>
<feature type="transmembrane region" description="Helical" evidence="6">
    <location>
        <begin position="177"/>
        <end position="195"/>
    </location>
</feature>
<feature type="transmembrane region" description="Helical" evidence="6">
    <location>
        <begin position="6"/>
        <end position="26"/>
    </location>
</feature>
<accession>A0ABP3UPL0</accession>
<dbReference type="Proteomes" id="UP001501510">
    <property type="component" value="Unassembled WGS sequence"/>
</dbReference>
<proteinExistence type="predicted"/>
<evidence type="ECO:0000256" key="4">
    <source>
        <dbReference type="ARBA" id="ARBA00022989"/>
    </source>
</evidence>
<keyword evidence="8" id="KW-1185">Reference proteome</keyword>
<comment type="caution">
    <text evidence="7">The sequence shown here is derived from an EMBL/GenBank/DDBJ whole genome shotgun (WGS) entry which is preliminary data.</text>
</comment>
<evidence type="ECO:0000256" key="6">
    <source>
        <dbReference type="SAM" id="Phobius"/>
    </source>
</evidence>
<keyword evidence="3 6" id="KW-0812">Transmembrane</keyword>
<dbReference type="RefSeq" id="WP_343761227.1">
    <property type="nucleotide sequence ID" value="NZ_BAAACG010000009.1"/>
</dbReference>
<evidence type="ECO:0000256" key="3">
    <source>
        <dbReference type="ARBA" id="ARBA00022692"/>
    </source>
</evidence>
<evidence type="ECO:0000256" key="1">
    <source>
        <dbReference type="ARBA" id="ARBA00004651"/>
    </source>
</evidence>
<gene>
    <name evidence="7" type="ORF">GCM10008906_19640</name>
</gene>
<comment type="subcellular location">
    <subcellularLocation>
        <location evidence="1">Cell membrane</location>
        <topology evidence="1">Multi-pass membrane protein</topology>
    </subcellularLocation>
</comment>
<evidence type="ECO:0000256" key="5">
    <source>
        <dbReference type="ARBA" id="ARBA00023136"/>
    </source>
</evidence>
<keyword evidence="2" id="KW-1003">Cell membrane</keyword>
<protein>
    <submittedName>
        <fullName evidence="7">LysE family transporter</fullName>
    </submittedName>
</protein>
<dbReference type="PANTHER" id="PTHR30086:SF20">
    <property type="entry name" value="ARGININE EXPORTER PROTEIN ARGO-RELATED"/>
    <property type="match status" value="1"/>
</dbReference>
<evidence type="ECO:0000313" key="7">
    <source>
        <dbReference type="EMBL" id="GAA0740078.1"/>
    </source>
</evidence>